<dbReference type="InterPro" id="IPR007895">
    <property type="entry name" value="MASE1"/>
</dbReference>
<feature type="transmembrane region" description="Helical" evidence="14">
    <location>
        <begin position="14"/>
        <end position="33"/>
    </location>
</feature>
<dbReference type="EMBL" id="JAEQND010000008">
    <property type="protein sequence ID" value="MBL0426627.1"/>
    <property type="molecule type" value="Genomic_DNA"/>
</dbReference>
<evidence type="ECO:0000256" key="7">
    <source>
        <dbReference type="ARBA" id="ARBA00022692"/>
    </source>
</evidence>
<keyword evidence="5" id="KW-0597">Phosphoprotein</keyword>
<dbReference type="Gene3D" id="1.10.287.130">
    <property type="match status" value="1"/>
</dbReference>
<evidence type="ECO:0000259" key="15">
    <source>
        <dbReference type="PROSITE" id="PS50109"/>
    </source>
</evidence>
<proteinExistence type="predicted"/>
<feature type="transmembrane region" description="Helical" evidence="14">
    <location>
        <begin position="161"/>
        <end position="181"/>
    </location>
</feature>
<dbReference type="Pfam" id="PF05231">
    <property type="entry name" value="MASE1"/>
    <property type="match status" value="1"/>
</dbReference>
<gene>
    <name evidence="16" type="ORF">JI746_16045</name>
</gene>
<keyword evidence="10" id="KW-0067">ATP-binding</keyword>
<dbReference type="SMART" id="SM00387">
    <property type="entry name" value="HATPase_c"/>
    <property type="match status" value="1"/>
</dbReference>
<dbReference type="InterPro" id="IPR036097">
    <property type="entry name" value="HisK_dim/P_sf"/>
</dbReference>
<accession>A0ABS1JQV4</accession>
<evidence type="ECO:0000256" key="11">
    <source>
        <dbReference type="ARBA" id="ARBA00022989"/>
    </source>
</evidence>
<feature type="transmembrane region" description="Helical" evidence="14">
    <location>
        <begin position="86"/>
        <end position="108"/>
    </location>
</feature>
<name>A0ABS1JQV4_9BURK</name>
<evidence type="ECO:0000256" key="8">
    <source>
        <dbReference type="ARBA" id="ARBA00022741"/>
    </source>
</evidence>
<evidence type="ECO:0000256" key="4">
    <source>
        <dbReference type="ARBA" id="ARBA00022475"/>
    </source>
</evidence>
<keyword evidence="12" id="KW-0902">Two-component regulatory system</keyword>
<keyword evidence="6" id="KW-0808">Transferase</keyword>
<organism evidence="16 17">
    <name type="scientific">Ramlibacter alkalitolerans</name>
    <dbReference type="NCBI Taxonomy" id="2039631"/>
    <lineage>
        <taxon>Bacteria</taxon>
        <taxon>Pseudomonadati</taxon>
        <taxon>Pseudomonadota</taxon>
        <taxon>Betaproteobacteria</taxon>
        <taxon>Burkholderiales</taxon>
        <taxon>Comamonadaceae</taxon>
        <taxon>Ramlibacter</taxon>
    </lineage>
</organism>
<keyword evidence="4" id="KW-1003">Cell membrane</keyword>
<keyword evidence="13 14" id="KW-0472">Membrane</keyword>
<dbReference type="PROSITE" id="PS50109">
    <property type="entry name" value="HIS_KIN"/>
    <property type="match status" value="1"/>
</dbReference>
<comment type="caution">
    <text evidence="16">The sequence shown here is derived from an EMBL/GenBank/DDBJ whole genome shotgun (WGS) entry which is preliminary data.</text>
</comment>
<feature type="transmembrane region" description="Helical" evidence="14">
    <location>
        <begin position="120"/>
        <end position="141"/>
    </location>
</feature>
<dbReference type="PRINTS" id="PR00344">
    <property type="entry name" value="BCTRLSENSOR"/>
</dbReference>
<dbReference type="SUPFAM" id="SSF47384">
    <property type="entry name" value="Homodimeric domain of signal transducing histidine kinase"/>
    <property type="match status" value="1"/>
</dbReference>
<evidence type="ECO:0000256" key="2">
    <source>
        <dbReference type="ARBA" id="ARBA00004651"/>
    </source>
</evidence>
<dbReference type="SMART" id="SM00388">
    <property type="entry name" value="HisKA"/>
    <property type="match status" value="1"/>
</dbReference>
<evidence type="ECO:0000256" key="1">
    <source>
        <dbReference type="ARBA" id="ARBA00000085"/>
    </source>
</evidence>
<comment type="catalytic activity">
    <reaction evidence="1">
        <text>ATP + protein L-histidine = ADP + protein N-phospho-L-histidine.</text>
        <dbReference type="EC" id="2.7.13.3"/>
    </reaction>
</comment>
<keyword evidence="11 14" id="KW-1133">Transmembrane helix</keyword>
<dbReference type="InterPro" id="IPR003661">
    <property type="entry name" value="HisK_dim/P_dom"/>
</dbReference>
<dbReference type="RefSeq" id="WP_201690842.1">
    <property type="nucleotide sequence ID" value="NZ_JAEQND010000008.1"/>
</dbReference>
<keyword evidence="7 14" id="KW-0812">Transmembrane</keyword>
<evidence type="ECO:0000256" key="10">
    <source>
        <dbReference type="ARBA" id="ARBA00022840"/>
    </source>
</evidence>
<feature type="domain" description="Histidine kinase" evidence="15">
    <location>
        <begin position="311"/>
        <end position="527"/>
    </location>
</feature>
<reference evidence="16 17" key="1">
    <citation type="journal article" date="2017" name="Int. J. Syst. Evol. Microbiol.">
        <title>Ramlibacter alkalitolerans sp. nov., alkali-tolerant bacterium isolated from soil of ginseng.</title>
        <authorList>
            <person name="Lee D.H."/>
            <person name="Cha C.J."/>
        </authorList>
    </citation>
    <scope>NUCLEOTIDE SEQUENCE [LARGE SCALE GENOMIC DNA]</scope>
    <source>
        <strain evidence="16 17">KACC 19305</strain>
    </source>
</reference>
<keyword evidence="8" id="KW-0547">Nucleotide-binding</keyword>
<dbReference type="Proteomes" id="UP000622707">
    <property type="component" value="Unassembled WGS sequence"/>
</dbReference>
<dbReference type="InterPro" id="IPR003594">
    <property type="entry name" value="HATPase_dom"/>
</dbReference>
<evidence type="ECO:0000256" key="14">
    <source>
        <dbReference type="SAM" id="Phobius"/>
    </source>
</evidence>
<sequence>MPDIEPRSARLPSWAWALGYLAAYVLLDWASYFRPVPGFNITPWNPQQAVAIALLIRAPRKAWLVFAGLLLAELVVRGLPAESLTMLAAAAALTLTFSAIAQALRRTLDLDFPLARHRELLWLAVSVTAGSLASAVLYVLIHSGSLSAAALARDAVIRYWVGDAAAVLVLLPVLLLTLAPARRDGLLGVLRSPAWWAGAALTCTALWVVFGRGEQDYFKFFYLLVPPVVWAAVRFGVQGAVLSTLFTQAGLLAAAQLALRHDLTLFELQVLMAATAMTGLLLGVAVDERARAEADLRASLRFSAAGQMAAALAHELSQPLTALSNYADACQALADQPTPLDGERRAQLTQVLGKLVAEARRTGAVTRRLRDFFRSGATSLQPTSIPALAHETLEAHQEFAQRLGVQLQADTDGGLPALRVDAIQIAVVLRNLLANAIEAAAQAGAGGSVLLRVAPSEGGVRVDVIDSGPGVEPQRLRALFDAPASGKQGGLGVGLSICRSIVESHGGKLWAGAGPGGRFCFTLPRNEFDPAPAVPAV</sequence>
<dbReference type="PANTHER" id="PTHR43065:SF46">
    <property type="entry name" value="C4-DICARBOXYLATE TRANSPORT SENSOR PROTEIN DCTB"/>
    <property type="match status" value="1"/>
</dbReference>
<dbReference type="Gene3D" id="3.30.565.10">
    <property type="entry name" value="Histidine kinase-like ATPase, C-terminal domain"/>
    <property type="match status" value="1"/>
</dbReference>
<dbReference type="Pfam" id="PF00512">
    <property type="entry name" value="HisKA"/>
    <property type="match status" value="1"/>
</dbReference>
<evidence type="ECO:0000313" key="16">
    <source>
        <dbReference type="EMBL" id="MBL0426627.1"/>
    </source>
</evidence>
<evidence type="ECO:0000256" key="6">
    <source>
        <dbReference type="ARBA" id="ARBA00022679"/>
    </source>
</evidence>
<dbReference type="InterPro" id="IPR036890">
    <property type="entry name" value="HATPase_C_sf"/>
</dbReference>
<evidence type="ECO:0000256" key="13">
    <source>
        <dbReference type="ARBA" id="ARBA00023136"/>
    </source>
</evidence>
<dbReference type="EC" id="2.7.13.3" evidence="3"/>
<evidence type="ECO:0000256" key="9">
    <source>
        <dbReference type="ARBA" id="ARBA00022777"/>
    </source>
</evidence>
<dbReference type="Pfam" id="PF02518">
    <property type="entry name" value="HATPase_c"/>
    <property type="match status" value="1"/>
</dbReference>
<dbReference type="InterPro" id="IPR005467">
    <property type="entry name" value="His_kinase_dom"/>
</dbReference>
<dbReference type="InterPro" id="IPR004358">
    <property type="entry name" value="Sig_transdc_His_kin-like_C"/>
</dbReference>
<evidence type="ECO:0000256" key="12">
    <source>
        <dbReference type="ARBA" id="ARBA00023012"/>
    </source>
</evidence>
<keyword evidence="9" id="KW-0418">Kinase</keyword>
<evidence type="ECO:0000256" key="3">
    <source>
        <dbReference type="ARBA" id="ARBA00012438"/>
    </source>
</evidence>
<dbReference type="PANTHER" id="PTHR43065">
    <property type="entry name" value="SENSOR HISTIDINE KINASE"/>
    <property type="match status" value="1"/>
</dbReference>
<feature type="transmembrane region" description="Helical" evidence="14">
    <location>
        <begin position="217"/>
        <end position="233"/>
    </location>
</feature>
<keyword evidence="17" id="KW-1185">Reference proteome</keyword>
<feature type="transmembrane region" description="Helical" evidence="14">
    <location>
        <begin position="62"/>
        <end position="80"/>
    </location>
</feature>
<comment type="subcellular location">
    <subcellularLocation>
        <location evidence="2">Cell membrane</location>
        <topology evidence="2">Multi-pass membrane protein</topology>
    </subcellularLocation>
</comment>
<protein>
    <recommendedName>
        <fullName evidence="3">histidine kinase</fullName>
        <ecNumber evidence="3">2.7.13.3</ecNumber>
    </recommendedName>
</protein>
<evidence type="ECO:0000256" key="5">
    <source>
        <dbReference type="ARBA" id="ARBA00022553"/>
    </source>
</evidence>
<evidence type="ECO:0000313" key="17">
    <source>
        <dbReference type="Proteomes" id="UP000622707"/>
    </source>
</evidence>
<feature type="transmembrane region" description="Helical" evidence="14">
    <location>
        <begin position="193"/>
        <end position="211"/>
    </location>
</feature>
<dbReference type="SUPFAM" id="SSF55874">
    <property type="entry name" value="ATPase domain of HSP90 chaperone/DNA topoisomerase II/histidine kinase"/>
    <property type="match status" value="1"/>
</dbReference>